<organism evidence="1 2">
    <name type="scientific">Rubripirellula amarantea</name>
    <dbReference type="NCBI Taxonomy" id="2527999"/>
    <lineage>
        <taxon>Bacteria</taxon>
        <taxon>Pseudomonadati</taxon>
        <taxon>Planctomycetota</taxon>
        <taxon>Planctomycetia</taxon>
        <taxon>Pirellulales</taxon>
        <taxon>Pirellulaceae</taxon>
        <taxon>Rubripirellula</taxon>
    </lineage>
</organism>
<name>A0A5C5WQW2_9BACT</name>
<sequence>MSLICFAKPSRLTLTWGDSSVSSSNVRNIESLEAFQAGLIRLSSDWEQAIQEVRMMVHRAEEYFSSDRPAYWRRQTQLAERELTQAKDDLVVKRSAPRAEDRPAATEAVKRVKLAEARLRLCEAKKRAAKKWSLEVKQQCDDLLGPIADVAEHCEVLLPSAAAELRQLIEQLKLYADKSDT</sequence>
<dbReference type="AlphaFoldDB" id="A0A5C5WQW2"/>
<gene>
    <name evidence="1" type="ORF">Pla22_01630</name>
</gene>
<accession>A0A5C5WQW2</accession>
<dbReference type="EMBL" id="SJPI01000001">
    <property type="protein sequence ID" value="TWT52539.1"/>
    <property type="molecule type" value="Genomic_DNA"/>
</dbReference>
<dbReference type="Proteomes" id="UP000316598">
    <property type="component" value="Unassembled WGS sequence"/>
</dbReference>
<comment type="caution">
    <text evidence="1">The sequence shown here is derived from an EMBL/GenBank/DDBJ whole genome shotgun (WGS) entry which is preliminary data.</text>
</comment>
<reference evidence="1 2" key="1">
    <citation type="submission" date="2019-02" db="EMBL/GenBank/DDBJ databases">
        <title>Deep-cultivation of Planctomycetes and their phenomic and genomic characterization uncovers novel biology.</title>
        <authorList>
            <person name="Wiegand S."/>
            <person name="Jogler M."/>
            <person name="Boedeker C."/>
            <person name="Pinto D."/>
            <person name="Vollmers J."/>
            <person name="Rivas-Marin E."/>
            <person name="Kohn T."/>
            <person name="Peeters S.H."/>
            <person name="Heuer A."/>
            <person name="Rast P."/>
            <person name="Oberbeckmann S."/>
            <person name="Bunk B."/>
            <person name="Jeske O."/>
            <person name="Meyerdierks A."/>
            <person name="Storesund J.E."/>
            <person name="Kallscheuer N."/>
            <person name="Luecker S."/>
            <person name="Lage O.M."/>
            <person name="Pohl T."/>
            <person name="Merkel B.J."/>
            <person name="Hornburger P."/>
            <person name="Mueller R.-W."/>
            <person name="Bruemmer F."/>
            <person name="Labrenz M."/>
            <person name="Spormann A.M."/>
            <person name="Op Den Camp H."/>
            <person name="Overmann J."/>
            <person name="Amann R."/>
            <person name="Jetten M.S.M."/>
            <person name="Mascher T."/>
            <person name="Medema M.H."/>
            <person name="Devos D.P."/>
            <person name="Kaster A.-K."/>
            <person name="Ovreas L."/>
            <person name="Rohde M."/>
            <person name="Galperin M.Y."/>
            <person name="Jogler C."/>
        </authorList>
    </citation>
    <scope>NUCLEOTIDE SEQUENCE [LARGE SCALE GENOMIC DNA]</scope>
    <source>
        <strain evidence="1 2">Pla22</strain>
    </source>
</reference>
<evidence type="ECO:0000313" key="1">
    <source>
        <dbReference type="EMBL" id="TWT52539.1"/>
    </source>
</evidence>
<proteinExistence type="predicted"/>
<keyword evidence="2" id="KW-1185">Reference proteome</keyword>
<protein>
    <submittedName>
        <fullName evidence="1">Uncharacterized protein</fullName>
    </submittedName>
</protein>
<evidence type="ECO:0000313" key="2">
    <source>
        <dbReference type="Proteomes" id="UP000316598"/>
    </source>
</evidence>